<accession>A0ABN8QT91</accession>
<dbReference type="Proteomes" id="UP001159405">
    <property type="component" value="Unassembled WGS sequence"/>
</dbReference>
<comment type="caution">
    <text evidence="1">The sequence shown here is derived from an EMBL/GenBank/DDBJ whole genome shotgun (WGS) entry which is preliminary data.</text>
</comment>
<organism evidence="1 2">
    <name type="scientific">Porites lobata</name>
    <dbReference type="NCBI Taxonomy" id="104759"/>
    <lineage>
        <taxon>Eukaryota</taxon>
        <taxon>Metazoa</taxon>
        <taxon>Cnidaria</taxon>
        <taxon>Anthozoa</taxon>
        <taxon>Hexacorallia</taxon>
        <taxon>Scleractinia</taxon>
        <taxon>Fungiina</taxon>
        <taxon>Poritidae</taxon>
        <taxon>Porites</taxon>
    </lineage>
</organism>
<dbReference type="Pfam" id="PF20706">
    <property type="entry name" value="GT4-conflict"/>
    <property type="match status" value="1"/>
</dbReference>
<dbReference type="SUPFAM" id="SSF53756">
    <property type="entry name" value="UDP-Glycosyltransferase/glycogen phosphorylase"/>
    <property type="match status" value="1"/>
</dbReference>
<dbReference type="EMBL" id="CALNXK010000148">
    <property type="protein sequence ID" value="CAH3169138.1"/>
    <property type="molecule type" value="Genomic_DNA"/>
</dbReference>
<dbReference type="PANTHER" id="PTHR12526">
    <property type="entry name" value="GLYCOSYLTRANSFERASE"/>
    <property type="match status" value="1"/>
</dbReference>
<gene>
    <name evidence="1" type="ORF">PLOB_00009608</name>
</gene>
<proteinExistence type="predicted"/>
<evidence type="ECO:0008006" key="3">
    <source>
        <dbReference type="Google" id="ProtNLM"/>
    </source>
</evidence>
<evidence type="ECO:0000313" key="2">
    <source>
        <dbReference type="Proteomes" id="UP001159405"/>
    </source>
</evidence>
<keyword evidence="2" id="KW-1185">Reference proteome</keyword>
<sequence length="393" mass="43600">MESDQQKGSDKQPKLKVTLASDNEGWDIAVNGQLILELAANPRVKLCGLLPKGITEKQKENAKKLGIELFEAKDIPVLLPSDTLAFPPDSLEIDVVIFHSYGRYLGRQAQIVRERKSCKWLHVIHTVCEELAKFSDTPAELITEHEVQIELSKIADVVIGVGPKVAAAYRSALQPSGKDKDVIDLTPGIFYNLISTRPTKEEGEKFHVLMSGSLKYFKVKGCDIAAKAIKLLNSASYKYHLTFIVKPKENVAEITEALQNEGIDSNHFTVEVSNGAEDWSSLLCKVDLLIKPSRAEGFGVSGVRAISADLPLLASNYCGLGVALQKLPSGNKHVVESEDPQVWADKIREVKEKGSKTNQQEAEELRSEYEKQFNWKEQCDKLVTQMLSLISEK</sequence>
<name>A0ABN8QT91_9CNID</name>
<dbReference type="Gene3D" id="3.40.50.2000">
    <property type="entry name" value="Glycogen Phosphorylase B"/>
    <property type="match status" value="1"/>
</dbReference>
<reference evidence="1 2" key="1">
    <citation type="submission" date="2022-05" db="EMBL/GenBank/DDBJ databases">
        <authorList>
            <consortium name="Genoscope - CEA"/>
            <person name="William W."/>
        </authorList>
    </citation>
    <scope>NUCLEOTIDE SEQUENCE [LARGE SCALE GENOMIC DNA]</scope>
</reference>
<dbReference type="CDD" id="cd03801">
    <property type="entry name" value="GT4_PimA-like"/>
    <property type="match status" value="1"/>
</dbReference>
<evidence type="ECO:0000313" key="1">
    <source>
        <dbReference type="EMBL" id="CAH3169138.1"/>
    </source>
</evidence>
<protein>
    <recommendedName>
        <fullName evidence="3">Glycosyltransferase</fullName>
    </recommendedName>
</protein>